<name>A0A9P8CMP5_9HYPO</name>
<dbReference type="GeneID" id="70296082"/>
<accession>A0A9P8CMP5</accession>
<evidence type="ECO:0000256" key="1">
    <source>
        <dbReference type="SAM" id="MobiDB-lite"/>
    </source>
</evidence>
<sequence length="106" mass="12224">MAFIVKSPKNGSPPASGSNNNWTRVKKYNERLQRWQRQTHQGSKISMNVWILPRLDTNDPKSSVNNLVRKTAIRAWSLTWARAPQQYALFPKDADEWGKLDGIVME</sequence>
<dbReference type="RefSeq" id="XP_046116838.1">
    <property type="nucleotide sequence ID" value="XM_046265179.1"/>
</dbReference>
<reference evidence="2" key="1">
    <citation type="journal article" date="2021" name="IMA Fungus">
        <title>Genomic characterization of three marine fungi, including Emericellopsis atlantica sp. nov. with signatures of a generalist lifestyle and marine biomass degradation.</title>
        <authorList>
            <person name="Hagestad O.C."/>
            <person name="Hou L."/>
            <person name="Andersen J.H."/>
            <person name="Hansen E.H."/>
            <person name="Altermark B."/>
            <person name="Li C."/>
            <person name="Kuhnert E."/>
            <person name="Cox R.J."/>
            <person name="Crous P.W."/>
            <person name="Spatafora J.W."/>
            <person name="Lail K."/>
            <person name="Amirebrahimi M."/>
            <person name="Lipzen A."/>
            <person name="Pangilinan J."/>
            <person name="Andreopoulos W."/>
            <person name="Hayes R.D."/>
            <person name="Ng V."/>
            <person name="Grigoriev I.V."/>
            <person name="Jackson S.A."/>
            <person name="Sutton T.D.S."/>
            <person name="Dobson A.D.W."/>
            <person name="Rama T."/>
        </authorList>
    </citation>
    <scope>NUCLEOTIDE SEQUENCE</scope>
    <source>
        <strain evidence="2">TS7</strain>
    </source>
</reference>
<dbReference type="AlphaFoldDB" id="A0A9P8CMP5"/>
<dbReference type="Proteomes" id="UP000887229">
    <property type="component" value="Unassembled WGS sequence"/>
</dbReference>
<organism evidence="2 3">
    <name type="scientific">Emericellopsis atlantica</name>
    <dbReference type="NCBI Taxonomy" id="2614577"/>
    <lineage>
        <taxon>Eukaryota</taxon>
        <taxon>Fungi</taxon>
        <taxon>Dikarya</taxon>
        <taxon>Ascomycota</taxon>
        <taxon>Pezizomycotina</taxon>
        <taxon>Sordariomycetes</taxon>
        <taxon>Hypocreomycetidae</taxon>
        <taxon>Hypocreales</taxon>
        <taxon>Bionectriaceae</taxon>
        <taxon>Emericellopsis</taxon>
    </lineage>
</organism>
<feature type="compositionally biased region" description="Low complexity" evidence="1">
    <location>
        <begin position="1"/>
        <end position="21"/>
    </location>
</feature>
<evidence type="ECO:0000313" key="2">
    <source>
        <dbReference type="EMBL" id="KAG9252914.1"/>
    </source>
</evidence>
<keyword evidence="3" id="KW-1185">Reference proteome</keyword>
<dbReference type="EMBL" id="MU251260">
    <property type="protein sequence ID" value="KAG9252914.1"/>
    <property type="molecule type" value="Genomic_DNA"/>
</dbReference>
<protein>
    <submittedName>
        <fullName evidence="2">Uncharacterized protein</fullName>
    </submittedName>
</protein>
<feature type="region of interest" description="Disordered" evidence="1">
    <location>
        <begin position="1"/>
        <end position="22"/>
    </location>
</feature>
<comment type="caution">
    <text evidence="2">The sequence shown here is derived from an EMBL/GenBank/DDBJ whole genome shotgun (WGS) entry which is preliminary data.</text>
</comment>
<evidence type="ECO:0000313" key="3">
    <source>
        <dbReference type="Proteomes" id="UP000887229"/>
    </source>
</evidence>
<proteinExistence type="predicted"/>
<gene>
    <name evidence="2" type="ORF">F5Z01DRAFT_675702</name>
</gene>